<protein>
    <submittedName>
        <fullName evidence="2">Uncharacterized protein</fullName>
    </submittedName>
</protein>
<feature type="compositionally biased region" description="Basic residues" evidence="1">
    <location>
        <begin position="1"/>
        <end position="11"/>
    </location>
</feature>
<dbReference type="EMBL" id="SDMP01000008">
    <property type="protein sequence ID" value="RYR43212.1"/>
    <property type="molecule type" value="Genomic_DNA"/>
</dbReference>
<proteinExistence type="predicted"/>
<evidence type="ECO:0000313" key="3">
    <source>
        <dbReference type="Proteomes" id="UP000289738"/>
    </source>
</evidence>
<sequence length="61" mass="6969">MAAITRHRSRTRTREYSLKGAYGNRNDNGTKSEESEIFESSCFANVMWNLTQITFVCSSSQ</sequence>
<dbReference type="Proteomes" id="UP000289738">
    <property type="component" value="Chromosome A08"/>
</dbReference>
<accession>A0A445BX41</accession>
<feature type="region of interest" description="Disordered" evidence="1">
    <location>
        <begin position="1"/>
        <end position="32"/>
    </location>
</feature>
<organism evidence="2 3">
    <name type="scientific">Arachis hypogaea</name>
    <name type="common">Peanut</name>
    <dbReference type="NCBI Taxonomy" id="3818"/>
    <lineage>
        <taxon>Eukaryota</taxon>
        <taxon>Viridiplantae</taxon>
        <taxon>Streptophyta</taxon>
        <taxon>Embryophyta</taxon>
        <taxon>Tracheophyta</taxon>
        <taxon>Spermatophyta</taxon>
        <taxon>Magnoliopsida</taxon>
        <taxon>eudicotyledons</taxon>
        <taxon>Gunneridae</taxon>
        <taxon>Pentapetalae</taxon>
        <taxon>rosids</taxon>
        <taxon>fabids</taxon>
        <taxon>Fabales</taxon>
        <taxon>Fabaceae</taxon>
        <taxon>Papilionoideae</taxon>
        <taxon>50 kb inversion clade</taxon>
        <taxon>dalbergioids sensu lato</taxon>
        <taxon>Dalbergieae</taxon>
        <taxon>Pterocarpus clade</taxon>
        <taxon>Arachis</taxon>
    </lineage>
</organism>
<keyword evidence="3" id="KW-1185">Reference proteome</keyword>
<evidence type="ECO:0000256" key="1">
    <source>
        <dbReference type="SAM" id="MobiDB-lite"/>
    </source>
</evidence>
<evidence type="ECO:0000313" key="2">
    <source>
        <dbReference type="EMBL" id="RYR43212.1"/>
    </source>
</evidence>
<gene>
    <name evidence="2" type="ORF">Ahy_A08g039639</name>
</gene>
<reference evidence="2 3" key="1">
    <citation type="submission" date="2019-01" db="EMBL/GenBank/DDBJ databases">
        <title>Sequencing of cultivated peanut Arachis hypogaea provides insights into genome evolution and oil improvement.</title>
        <authorList>
            <person name="Chen X."/>
        </authorList>
    </citation>
    <scope>NUCLEOTIDE SEQUENCE [LARGE SCALE GENOMIC DNA]</scope>
    <source>
        <strain evidence="3">cv. Fuhuasheng</strain>
        <tissue evidence="2">Leaves</tissue>
    </source>
</reference>
<comment type="caution">
    <text evidence="2">The sequence shown here is derived from an EMBL/GenBank/DDBJ whole genome shotgun (WGS) entry which is preliminary data.</text>
</comment>
<dbReference type="AlphaFoldDB" id="A0A445BX41"/>
<name>A0A445BX41_ARAHY</name>